<dbReference type="SMART" id="SM00540">
    <property type="entry name" value="LEM"/>
    <property type="match status" value="1"/>
</dbReference>
<dbReference type="PROSITE" id="PS50954">
    <property type="entry name" value="LEM"/>
    <property type="match status" value="1"/>
</dbReference>
<feature type="compositionally biased region" description="Polar residues" evidence="1">
    <location>
        <begin position="157"/>
        <end position="175"/>
    </location>
</feature>
<dbReference type="FunFam" id="1.10.720.40:FF:000001">
    <property type="entry name" value="LEM domain containing 2, isoform CRA_a"/>
    <property type="match status" value="1"/>
</dbReference>
<dbReference type="Proteomes" id="UP000261360">
    <property type="component" value="Unplaced"/>
</dbReference>
<protein>
    <submittedName>
        <fullName evidence="4">LEM domain containing 1</fullName>
    </submittedName>
</protein>
<dbReference type="CTD" id="93273"/>
<dbReference type="Gene3D" id="1.10.720.40">
    <property type="match status" value="1"/>
</dbReference>
<feature type="transmembrane region" description="Helical" evidence="2">
    <location>
        <begin position="349"/>
        <end position="370"/>
    </location>
</feature>
<evidence type="ECO:0000313" key="4">
    <source>
        <dbReference type="Ensembl" id="ENSSLDP00000030653.1"/>
    </source>
</evidence>
<evidence type="ECO:0000256" key="1">
    <source>
        <dbReference type="SAM" id="MobiDB-lite"/>
    </source>
</evidence>
<dbReference type="Ensembl" id="ENSSLDT00000031536.1">
    <property type="protein sequence ID" value="ENSSLDP00000030653.1"/>
    <property type="gene ID" value="ENSSLDG00000023605.1"/>
</dbReference>
<name>A0A3B4YQT3_SERLL</name>
<keyword evidence="2" id="KW-0472">Membrane</keyword>
<dbReference type="PANTHER" id="PTHR12019:SF22">
    <property type="entry name" value="LAMINA-ASSOCIATED POLYPEPTIDE 2, ISOFORMS BETA_GAMMA"/>
    <property type="match status" value="1"/>
</dbReference>
<proteinExistence type="predicted"/>
<dbReference type="GeneTree" id="ENSGT00940000154098"/>
<reference evidence="4" key="2">
    <citation type="submission" date="2025-09" db="UniProtKB">
        <authorList>
            <consortium name="Ensembl"/>
        </authorList>
    </citation>
    <scope>IDENTIFICATION</scope>
</reference>
<dbReference type="InterPro" id="IPR011015">
    <property type="entry name" value="LEM/LEM-like_dom_sf"/>
</dbReference>
<dbReference type="InterPro" id="IPR051656">
    <property type="entry name" value="LEM_domain"/>
</dbReference>
<feature type="domain" description="LEM" evidence="3">
    <location>
        <begin position="32"/>
        <end position="76"/>
    </location>
</feature>
<keyword evidence="2" id="KW-1133">Transmembrane helix</keyword>
<sequence>MHQRRCNSISEQSPGQTWRSKDEREKPEDAEMPDPSGLTDDDLKAALLVHGVKAGPIVASTRALYERKLSKLLQSDGHYQLNGAEKGILYSDSEEEEENGEEEDAESGAEKEKQTVEQSDQGQQESSQNDAFAYPQCFLPSSRLHARPTRKGEPSVKWNSGNALKSSEPSGSRWSQIPAGISRASSVDQRSGLGSGVPSGSQLVMASSCSSSSSQTFSITEMVEEMESQRSLSTRTNTERELKWSNVQEHWSRSNRLDVPVVDKCTMTNQSVYYTPGASPHEWGMKLPQEPVKDTFKDIFSNAETTPTGIYATRRRPIKGAAGRPVQYAYPDTAVSPTTLERREVERRLVPILIQVLVFLIVVCVLYLIYVCLWDTSFSPFVALLDSLNQMSDSEEGLLLQTEVQDTPAPSGQE</sequence>
<organism evidence="4 5">
    <name type="scientific">Seriola lalandi dorsalis</name>
    <dbReference type="NCBI Taxonomy" id="1841481"/>
    <lineage>
        <taxon>Eukaryota</taxon>
        <taxon>Metazoa</taxon>
        <taxon>Chordata</taxon>
        <taxon>Craniata</taxon>
        <taxon>Vertebrata</taxon>
        <taxon>Euteleostomi</taxon>
        <taxon>Actinopterygii</taxon>
        <taxon>Neopterygii</taxon>
        <taxon>Teleostei</taxon>
        <taxon>Neoteleostei</taxon>
        <taxon>Acanthomorphata</taxon>
        <taxon>Carangaria</taxon>
        <taxon>Carangiformes</taxon>
        <taxon>Carangidae</taxon>
        <taxon>Seriola</taxon>
    </lineage>
</organism>
<dbReference type="InterPro" id="IPR003887">
    <property type="entry name" value="LEM_dom"/>
</dbReference>
<keyword evidence="2" id="KW-0812">Transmembrane</keyword>
<evidence type="ECO:0000256" key="2">
    <source>
        <dbReference type="SAM" id="Phobius"/>
    </source>
</evidence>
<evidence type="ECO:0000313" key="5">
    <source>
        <dbReference type="Proteomes" id="UP000261360"/>
    </source>
</evidence>
<evidence type="ECO:0000259" key="3">
    <source>
        <dbReference type="PROSITE" id="PS50954"/>
    </source>
</evidence>
<reference evidence="4" key="1">
    <citation type="submission" date="2025-08" db="UniProtKB">
        <authorList>
            <consortium name="Ensembl"/>
        </authorList>
    </citation>
    <scope>IDENTIFICATION</scope>
</reference>
<dbReference type="RefSeq" id="XP_023260859.1">
    <property type="nucleotide sequence ID" value="XM_023405091.1"/>
</dbReference>
<dbReference type="GeneID" id="111654187"/>
<feature type="compositionally biased region" description="Low complexity" evidence="1">
    <location>
        <begin position="117"/>
        <end position="128"/>
    </location>
</feature>
<dbReference type="SUPFAM" id="SSF63451">
    <property type="entry name" value="LEM domain"/>
    <property type="match status" value="1"/>
</dbReference>
<feature type="region of interest" description="Disordered" evidence="1">
    <location>
        <begin position="1"/>
        <end position="42"/>
    </location>
</feature>
<dbReference type="PANTHER" id="PTHR12019">
    <property type="entry name" value="LAMINA-ASSOCIATED POLYPEPTIDE THYMOPOIETIN"/>
    <property type="match status" value="1"/>
</dbReference>
<accession>A0A3B4YQT3</accession>
<feature type="region of interest" description="Disordered" evidence="1">
    <location>
        <begin position="143"/>
        <end position="176"/>
    </location>
</feature>
<dbReference type="AlphaFoldDB" id="A0A3B4YQT3"/>
<feature type="compositionally biased region" description="Acidic residues" evidence="1">
    <location>
        <begin position="92"/>
        <end position="107"/>
    </location>
</feature>
<feature type="compositionally biased region" description="Basic and acidic residues" evidence="1">
    <location>
        <begin position="19"/>
        <end position="29"/>
    </location>
</feature>
<dbReference type="Pfam" id="PF03020">
    <property type="entry name" value="LEM"/>
    <property type="match status" value="1"/>
</dbReference>
<keyword evidence="5" id="KW-1185">Reference proteome</keyword>
<feature type="region of interest" description="Disordered" evidence="1">
    <location>
        <begin position="90"/>
        <end position="129"/>
    </location>
</feature>
<dbReference type="CDD" id="cd12940">
    <property type="entry name" value="LEM_LAP2_LEMD1"/>
    <property type="match status" value="1"/>
</dbReference>
<feature type="compositionally biased region" description="Polar residues" evidence="1">
    <location>
        <begin position="1"/>
        <end position="18"/>
    </location>
</feature>